<dbReference type="SUPFAM" id="SSF46689">
    <property type="entry name" value="Homeodomain-like"/>
    <property type="match status" value="2"/>
</dbReference>
<accession>A0A7D5ZWV6</accession>
<dbReference type="InterPro" id="IPR018060">
    <property type="entry name" value="HTH_AraC"/>
</dbReference>
<organism evidence="6 7">
    <name type="scientific">Pseudomonas putida</name>
    <name type="common">Arthrobacter siderocapsulatus</name>
    <dbReference type="NCBI Taxonomy" id="303"/>
    <lineage>
        <taxon>Bacteria</taxon>
        <taxon>Pseudomonadati</taxon>
        <taxon>Pseudomonadota</taxon>
        <taxon>Gammaproteobacteria</taxon>
        <taxon>Pseudomonadales</taxon>
        <taxon>Pseudomonadaceae</taxon>
        <taxon>Pseudomonas</taxon>
    </lineage>
</organism>
<keyword evidence="1" id="KW-0805">Transcription regulation</keyword>
<keyword evidence="3" id="KW-0010">Activator</keyword>
<dbReference type="InterPro" id="IPR009057">
    <property type="entry name" value="Homeodomain-like_sf"/>
</dbReference>
<dbReference type="Proteomes" id="UP000510934">
    <property type="component" value="Chromosome"/>
</dbReference>
<dbReference type="AlphaFoldDB" id="A0A7D5ZWV6"/>
<dbReference type="SMART" id="SM00342">
    <property type="entry name" value="HTH_ARAC"/>
    <property type="match status" value="1"/>
</dbReference>
<dbReference type="GO" id="GO:0043565">
    <property type="term" value="F:sequence-specific DNA binding"/>
    <property type="evidence" value="ECO:0007669"/>
    <property type="project" value="InterPro"/>
</dbReference>
<gene>
    <name evidence="6" type="ORF">H0H12_15170</name>
</gene>
<evidence type="ECO:0000256" key="5">
    <source>
        <dbReference type="ARBA" id="ARBA00037345"/>
    </source>
</evidence>
<name>A0A7D5ZWV6_PSEPU</name>
<dbReference type="RefSeq" id="WP_061203278.1">
    <property type="nucleotide sequence ID" value="NZ_CP022561.1"/>
</dbReference>
<keyword evidence="4" id="KW-0804">Transcription</keyword>
<sequence>MNPVLLTPKRMLEVIPGEVTVEGTVDLVPDHCMSLRGYRFLETEVFIPSMRDYQLVRWKQGTPRLGFCDGHCWQVAQAAPGDVTLLARAEPSRWFWANDIEVSHVYISQSVMAKVAQELFQREIDGIFIDHCPVVRDTELSGLIEAYERECLSDQPGHALYTQTLEIQICIHLLRRYGGAAIERSEQGARLPAHTRHQLQDYIDANLSSALTIKDLAKVAGFSASQFIRVFTTEFGTPPHRFVQARRLKKAERLLSQWADIPLKAVAMECGFSDQSHMTRLFKEKLSMTPKQYRGQTSLLGRVDGENRH</sequence>
<dbReference type="Gene3D" id="1.10.10.60">
    <property type="entry name" value="Homeodomain-like"/>
    <property type="match status" value="2"/>
</dbReference>
<dbReference type="Pfam" id="PF12833">
    <property type="entry name" value="HTH_18"/>
    <property type="match status" value="1"/>
</dbReference>
<dbReference type="InterPro" id="IPR050204">
    <property type="entry name" value="AraC_XylS_family_regulators"/>
</dbReference>
<reference evidence="6 7" key="1">
    <citation type="journal article" date="2009" name="Mikrobiologiia">
        <title>[Phenanthren biodegradation and interaction of Pseudomonas putida BS3701 and Burkholderia sp.BS3702 in plant rhizosphere].</title>
        <authorList>
            <person name="Ovchinnikova A.A."/>
            <person name="Vetrova A.A."/>
            <person name="Filonov A.E."/>
            <person name="Boronin A.M."/>
        </authorList>
    </citation>
    <scope>NUCLEOTIDE SEQUENCE [LARGE SCALE GENOMIC DNA]</scope>
    <source>
        <strain evidence="6 7">BS3701</strain>
    </source>
</reference>
<dbReference type="PROSITE" id="PS01124">
    <property type="entry name" value="HTH_ARAC_FAMILY_2"/>
    <property type="match status" value="1"/>
</dbReference>
<protein>
    <submittedName>
        <fullName evidence="6">Helix-turn-helix transcriptional regulator</fullName>
    </submittedName>
</protein>
<keyword evidence="2" id="KW-0238">DNA-binding</keyword>
<evidence type="ECO:0000256" key="2">
    <source>
        <dbReference type="ARBA" id="ARBA00023125"/>
    </source>
</evidence>
<comment type="function">
    <text evidence="5">Regulatory protein of the TOL plasmid xyl operons. XylS activates the xylXYZLTEGFJQKIH operon required for the degradation of toluene, m-xylene and p-xylene.</text>
</comment>
<dbReference type="EMBL" id="CP059052">
    <property type="protein sequence ID" value="QLJ11820.1"/>
    <property type="molecule type" value="Genomic_DNA"/>
</dbReference>
<proteinExistence type="predicted"/>
<dbReference type="InterPro" id="IPR037923">
    <property type="entry name" value="HTH-like"/>
</dbReference>
<dbReference type="PANTHER" id="PTHR46796">
    <property type="entry name" value="HTH-TYPE TRANSCRIPTIONAL ACTIVATOR RHAS-RELATED"/>
    <property type="match status" value="1"/>
</dbReference>
<evidence type="ECO:0000256" key="3">
    <source>
        <dbReference type="ARBA" id="ARBA00023159"/>
    </source>
</evidence>
<dbReference type="PANTHER" id="PTHR46796:SF6">
    <property type="entry name" value="ARAC SUBFAMILY"/>
    <property type="match status" value="1"/>
</dbReference>
<evidence type="ECO:0000256" key="4">
    <source>
        <dbReference type="ARBA" id="ARBA00023163"/>
    </source>
</evidence>
<evidence type="ECO:0000313" key="6">
    <source>
        <dbReference type="EMBL" id="QLJ11820.1"/>
    </source>
</evidence>
<evidence type="ECO:0000313" key="7">
    <source>
        <dbReference type="Proteomes" id="UP000510934"/>
    </source>
</evidence>
<dbReference type="SUPFAM" id="SSF51215">
    <property type="entry name" value="Regulatory protein AraC"/>
    <property type="match status" value="1"/>
</dbReference>
<evidence type="ECO:0000256" key="1">
    <source>
        <dbReference type="ARBA" id="ARBA00023015"/>
    </source>
</evidence>
<dbReference type="GO" id="GO:0003700">
    <property type="term" value="F:DNA-binding transcription factor activity"/>
    <property type="evidence" value="ECO:0007669"/>
    <property type="project" value="InterPro"/>
</dbReference>